<gene>
    <name evidence="2" type="ORF">MAC_07600</name>
</gene>
<proteinExistence type="predicted"/>
<evidence type="ECO:0000313" key="2">
    <source>
        <dbReference type="EMBL" id="EFY86379.1"/>
    </source>
</evidence>
<evidence type="ECO:0000256" key="1">
    <source>
        <dbReference type="SAM" id="Phobius"/>
    </source>
</evidence>
<reference evidence="2 3" key="1">
    <citation type="journal article" date="2011" name="PLoS Genet.">
        <title>Genome sequencing and comparative transcriptomics of the model entomopathogenic fungi Metarhizium anisopliae and M. acridum.</title>
        <authorList>
            <person name="Gao Q."/>
            <person name="Jin K."/>
            <person name="Ying S.H."/>
            <person name="Zhang Y."/>
            <person name="Xiao G."/>
            <person name="Shang Y."/>
            <person name="Duan Z."/>
            <person name="Hu X."/>
            <person name="Xie X.Q."/>
            <person name="Zhou G."/>
            <person name="Peng G."/>
            <person name="Luo Z."/>
            <person name="Huang W."/>
            <person name="Wang B."/>
            <person name="Fang W."/>
            <person name="Wang S."/>
            <person name="Zhong Y."/>
            <person name="Ma L.J."/>
            <person name="St Leger R.J."/>
            <person name="Zhao G.P."/>
            <person name="Pei Y."/>
            <person name="Feng M.G."/>
            <person name="Xia Y."/>
            <person name="Wang C."/>
        </authorList>
    </citation>
    <scope>NUCLEOTIDE SEQUENCE [LARGE SCALE GENOMIC DNA]</scope>
    <source>
        <strain evidence="2 3">CQMa 102</strain>
    </source>
</reference>
<feature type="transmembrane region" description="Helical" evidence="1">
    <location>
        <begin position="436"/>
        <end position="457"/>
    </location>
</feature>
<organism evidence="3">
    <name type="scientific">Metarhizium acridum (strain CQMa 102)</name>
    <dbReference type="NCBI Taxonomy" id="655827"/>
    <lineage>
        <taxon>Eukaryota</taxon>
        <taxon>Fungi</taxon>
        <taxon>Dikarya</taxon>
        <taxon>Ascomycota</taxon>
        <taxon>Pezizomycotina</taxon>
        <taxon>Sordariomycetes</taxon>
        <taxon>Hypocreomycetidae</taxon>
        <taxon>Hypocreales</taxon>
        <taxon>Clavicipitaceae</taxon>
        <taxon>Metarhizium</taxon>
    </lineage>
</organism>
<dbReference type="InParanoid" id="E9ECK2"/>
<sequence length="462" mass="50057">MPAAATMRKIYLEKVQAQEPSQHMLQQATTVVGVSSLGNMLRYWYISGTFLIVSLISTGILLAVTPSLFPFKYPGLTYFFPQHVIQLDDLAFDRCFTDGGAGSVDGLVWKLSSGRLLGVNATGSCELQRVLPFLAQSNAFTLDDPDFAYSMGGVPVNKSAMGVPCEVPYDAFVGAFGLHTFGVPVGFWSELESVSICLPILETKPVSCFKTGSVILYGRNLTVSSDGCVASTIFYSVDPSSQGATVAGICAGDQEGTSTIVFGSVGTHASELSDFAGFRGQTKNDTFALTCSINIRPAIAIRRLKLARYSRKYLDKINYSFQFAVTRDISNDSPCQGNMSLDRMSTSTALAVGASAPWPLLRERSHVDGRLDTLLATAVDWRDTVSGTSKLEAALWVAVAIGIGMYWASGQENDGEKVVSMGEYMLEGLRVGPSKWWGLVYTLPLLFSILVLAFLLWQTRSR</sequence>
<dbReference type="EMBL" id="GL698549">
    <property type="protein sequence ID" value="EFY86379.1"/>
    <property type="molecule type" value="Genomic_DNA"/>
</dbReference>
<keyword evidence="1" id="KW-0472">Membrane</keyword>
<dbReference type="OMA" id="GNNCLAN"/>
<keyword evidence="1" id="KW-0812">Transmembrane</keyword>
<feature type="transmembrane region" description="Helical" evidence="1">
    <location>
        <begin position="43"/>
        <end position="64"/>
    </location>
</feature>
<dbReference type="GeneID" id="19251911"/>
<accession>E9ECK2</accession>
<dbReference type="HOGENOM" id="CLU_647380_0_0_1"/>
<dbReference type="KEGG" id="maw:19251911"/>
<dbReference type="Proteomes" id="UP000002499">
    <property type="component" value="Unassembled WGS sequence"/>
</dbReference>
<dbReference type="AlphaFoldDB" id="E9ECK2"/>
<protein>
    <submittedName>
        <fullName evidence="2">Uncharacterized protein</fullName>
    </submittedName>
</protein>
<evidence type="ECO:0000313" key="3">
    <source>
        <dbReference type="Proteomes" id="UP000002499"/>
    </source>
</evidence>
<name>E9ECK2_METAQ</name>
<dbReference type="eggNOG" id="ENOG502SRQK">
    <property type="taxonomic scope" value="Eukaryota"/>
</dbReference>
<dbReference type="OrthoDB" id="5400196at2759"/>
<keyword evidence="1" id="KW-1133">Transmembrane helix</keyword>
<keyword evidence="3" id="KW-1185">Reference proteome</keyword>